<dbReference type="InterPro" id="IPR001638">
    <property type="entry name" value="Solute-binding_3/MltF_N"/>
</dbReference>
<dbReference type="PANTHER" id="PTHR35936">
    <property type="entry name" value="MEMBRANE-BOUND LYTIC MUREIN TRANSGLYCOSYLASE F"/>
    <property type="match status" value="1"/>
</dbReference>
<dbReference type="Proteomes" id="UP000823633">
    <property type="component" value="Unassembled WGS sequence"/>
</dbReference>
<keyword evidence="1 2" id="KW-0732">Signal</keyword>
<gene>
    <name evidence="4" type="ORF">IAC42_02075</name>
</gene>
<dbReference type="EMBL" id="JADIMU010000016">
    <property type="protein sequence ID" value="MBO8442535.1"/>
    <property type="molecule type" value="Genomic_DNA"/>
</dbReference>
<evidence type="ECO:0000256" key="2">
    <source>
        <dbReference type="SAM" id="SignalP"/>
    </source>
</evidence>
<dbReference type="PANTHER" id="PTHR35936:SF17">
    <property type="entry name" value="ARGININE-BINDING EXTRACELLULAR PROTEIN ARTP"/>
    <property type="match status" value="1"/>
</dbReference>
<proteinExistence type="predicted"/>
<dbReference type="AlphaFoldDB" id="A0A9D9E9V0"/>
<dbReference type="SMART" id="SM00062">
    <property type="entry name" value="PBPb"/>
    <property type="match status" value="1"/>
</dbReference>
<evidence type="ECO:0000313" key="4">
    <source>
        <dbReference type="EMBL" id="MBO8442535.1"/>
    </source>
</evidence>
<feature type="signal peptide" evidence="2">
    <location>
        <begin position="1"/>
        <end position="21"/>
    </location>
</feature>
<evidence type="ECO:0000256" key="1">
    <source>
        <dbReference type="ARBA" id="ARBA00022729"/>
    </source>
</evidence>
<feature type="domain" description="Solute-binding protein family 3/N-terminal" evidence="3">
    <location>
        <begin position="36"/>
        <end position="274"/>
    </location>
</feature>
<comment type="caution">
    <text evidence="4">The sequence shown here is derived from an EMBL/GenBank/DDBJ whole genome shotgun (WGS) entry which is preliminary data.</text>
</comment>
<reference evidence="4" key="1">
    <citation type="submission" date="2020-10" db="EMBL/GenBank/DDBJ databases">
        <authorList>
            <person name="Gilroy R."/>
        </authorList>
    </citation>
    <scope>NUCLEOTIDE SEQUENCE</scope>
    <source>
        <strain evidence="4">11167</strain>
    </source>
</reference>
<reference evidence="4" key="2">
    <citation type="journal article" date="2021" name="PeerJ">
        <title>Extensive microbial diversity within the chicken gut microbiome revealed by metagenomics and culture.</title>
        <authorList>
            <person name="Gilroy R."/>
            <person name="Ravi A."/>
            <person name="Getino M."/>
            <person name="Pursley I."/>
            <person name="Horton D.L."/>
            <person name="Alikhan N.F."/>
            <person name="Baker D."/>
            <person name="Gharbi K."/>
            <person name="Hall N."/>
            <person name="Watson M."/>
            <person name="Adriaenssens E.M."/>
            <person name="Foster-Nyarko E."/>
            <person name="Jarju S."/>
            <person name="Secka A."/>
            <person name="Antonio M."/>
            <person name="Oren A."/>
            <person name="Chaudhuri R.R."/>
            <person name="La Ragione R."/>
            <person name="Hildebrand F."/>
            <person name="Pallen M.J."/>
        </authorList>
    </citation>
    <scope>NUCLEOTIDE SEQUENCE</scope>
    <source>
        <strain evidence="4">11167</strain>
    </source>
</reference>
<name>A0A9D9E9V0_9SPIR</name>
<sequence>MTRRIMATLMTAILAMAVVFAGGSSESTDNGSGRPVLRVAMECGYAPYNWTQTTDANGAVPISGSNDYANGYDVMMAKYICEQLGYDLEIVKLDWDSLVPAVLSGTVDCVIAGQSITSERLQMVDFTTPYYYASIVCLVDKDSPYASAQGVSDLAGASCTSQMNTIWYDVCLPQIPEANILPAQDSAPAMLVALDSGRVDLVCTDMPTGQAALVAYPDMVLLDFSEGDDPFVVSEEEINIGISLNKNNSELRDAINSVLATLTVDDFTRMMDEAISVQPLAQ</sequence>
<evidence type="ECO:0000313" key="5">
    <source>
        <dbReference type="Proteomes" id="UP000823633"/>
    </source>
</evidence>
<feature type="chain" id="PRO_5038658816" evidence="2">
    <location>
        <begin position="22"/>
        <end position="282"/>
    </location>
</feature>
<organism evidence="4 5">
    <name type="scientific">Candidatus Aphodenecus pullistercoris</name>
    <dbReference type="NCBI Taxonomy" id="2840669"/>
    <lineage>
        <taxon>Bacteria</taxon>
        <taxon>Pseudomonadati</taxon>
        <taxon>Spirochaetota</taxon>
        <taxon>Spirochaetia</taxon>
        <taxon>Spirochaetales</taxon>
        <taxon>Candidatus Aphodenecus</taxon>
    </lineage>
</organism>
<dbReference type="Gene3D" id="3.40.190.10">
    <property type="entry name" value="Periplasmic binding protein-like II"/>
    <property type="match status" value="2"/>
</dbReference>
<dbReference type="SUPFAM" id="SSF53850">
    <property type="entry name" value="Periplasmic binding protein-like II"/>
    <property type="match status" value="1"/>
</dbReference>
<dbReference type="Pfam" id="PF00497">
    <property type="entry name" value="SBP_bac_3"/>
    <property type="match status" value="1"/>
</dbReference>
<protein>
    <submittedName>
        <fullName evidence="4">Transporter substrate-binding domain-containing protein</fullName>
    </submittedName>
</protein>
<evidence type="ECO:0000259" key="3">
    <source>
        <dbReference type="SMART" id="SM00062"/>
    </source>
</evidence>
<accession>A0A9D9E9V0</accession>